<reference evidence="1" key="1">
    <citation type="journal article" date="2014" name="Front. Microbiol.">
        <title>High frequency of phylogenetically diverse reductive dehalogenase-homologous genes in deep subseafloor sedimentary metagenomes.</title>
        <authorList>
            <person name="Kawai M."/>
            <person name="Futagami T."/>
            <person name="Toyoda A."/>
            <person name="Takaki Y."/>
            <person name="Nishi S."/>
            <person name="Hori S."/>
            <person name="Arai W."/>
            <person name="Tsubouchi T."/>
            <person name="Morono Y."/>
            <person name="Uchiyama I."/>
            <person name="Ito T."/>
            <person name="Fujiyama A."/>
            <person name="Inagaki F."/>
            <person name="Takami H."/>
        </authorList>
    </citation>
    <scope>NUCLEOTIDE SEQUENCE</scope>
    <source>
        <strain evidence="1">Expedition CK06-06</strain>
    </source>
</reference>
<feature type="non-terminal residue" evidence="1">
    <location>
        <position position="1"/>
    </location>
</feature>
<proteinExistence type="predicted"/>
<sequence length="289" mass="33986">IIVGYVIIDGWFADEIGPHTAVAVYEPGGIRALVNKADKPERLWKWPRILGTSIGVREEPIKDETRMVSTKFAMYTADEVTGKEEDREYVQVYVIDVEIRVKDWQKFFEEINLDEINRERRRAGPFSRLVKDRFEVVAYQIGNIVKGGKTTDTFGKTLRTKEGYPVMNLNDRVNYAHSQLMSRRNFLIALLDHHHFKTPEEIKRYLKEEIPWYWFAGPDVFELLAQRYKDMQESVFSPWVGDTTPEAAQQRFIFGKGSLELYREAYRAYQYEKFLVTREAALKEIETHR</sequence>
<dbReference type="AlphaFoldDB" id="X1CIN2"/>
<evidence type="ECO:0000313" key="1">
    <source>
        <dbReference type="EMBL" id="GAG92917.1"/>
    </source>
</evidence>
<comment type="caution">
    <text evidence="1">The sequence shown here is derived from an EMBL/GenBank/DDBJ whole genome shotgun (WGS) entry which is preliminary data.</text>
</comment>
<protein>
    <submittedName>
        <fullName evidence="1">Uncharacterized protein</fullName>
    </submittedName>
</protein>
<feature type="non-terminal residue" evidence="1">
    <location>
        <position position="289"/>
    </location>
</feature>
<organism evidence="1">
    <name type="scientific">marine sediment metagenome</name>
    <dbReference type="NCBI Taxonomy" id="412755"/>
    <lineage>
        <taxon>unclassified sequences</taxon>
        <taxon>metagenomes</taxon>
        <taxon>ecological metagenomes</taxon>
    </lineage>
</organism>
<gene>
    <name evidence="1" type="ORF">S01H4_40641</name>
</gene>
<name>X1CIN2_9ZZZZ</name>
<accession>X1CIN2</accession>
<dbReference type="EMBL" id="BART01022156">
    <property type="protein sequence ID" value="GAG92917.1"/>
    <property type="molecule type" value="Genomic_DNA"/>
</dbReference>